<evidence type="ECO:0000259" key="2">
    <source>
        <dbReference type="PROSITE" id="PS51352"/>
    </source>
</evidence>
<dbReference type="PROSITE" id="PS51352">
    <property type="entry name" value="THIOREDOXIN_2"/>
    <property type="match status" value="1"/>
</dbReference>
<evidence type="ECO:0000313" key="4">
    <source>
        <dbReference type="Proteomes" id="UP000215902"/>
    </source>
</evidence>
<comment type="caution">
    <text evidence="3">The sequence shown here is derived from an EMBL/GenBank/DDBJ whole genome shotgun (WGS) entry which is preliminary data.</text>
</comment>
<dbReference type="PANTHER" id="PTHR43601:SF3">
    <property type="entry name" value="THIOREDOXIN, MITOCHONDRIAL"/>
    <property type="match status" value="1"/>
</dbReference>
<dbReference type="EMBL" id="NIVC01002562">
    <property type="protein sequence ID" value="PAA56884.1"/>
    <property type="molecule type" value="Genomic_DNA"/>
</dbReference>
<dbReference type="Gene3D" id="3.40.30.10">
    <property type="entry name" value="Glutaredoxin"/>
    <property type="match status" value="1"/>
</dbReference>
<organism evidence="3 4">
    <name type="scientific">Macrostomum lignano</name>
    <dbReference type="NCBI Taxonomy" id="282301"/>
    <lineage>
        <taxon>Eukaryota</taxon>
        <taxon>Metazoa</taxon>
        <taxon>Spiralia</taxon>
        <taxon>Lophotrochozoa</taxon>
        <taxon>Platyhelminthes</taxon>
        <taxon>Rhabditophora</taxon>
        <taxon>Macrostomorpha</taxon>
        <taxon>Macrostomida</taxon>
        <taxon>Macrostomidae</taxon>
        <taxon>Macrostomum</taxon>
    </lineage>
</organism>
<accession>A0A267E7M0</accession>
<dbReference type="GO" id="GO:0005739">
    <property type="term" value="C:mitochondrion"/>
    <property type="evidence" value="ECO:0007669"/>
    <property type="project" value="TreeGrafter"/>
</dbReference>
<gene>
    <name evidence="3" type="ORF">BOX15_Mlig016216g1</name>
</gene>
<feature type="domain" description="Thioredoxin" evidence="2">
    <location>
        <begin position="76"/>
        <end position="199"/>
    </location>
</feature>
<proteinExistence type="inferred from homology"/>
<dbReference type="PANTHER" id="PTHR43601">
    <property type="entry name" value="THIOREDOXIN, MITOCHONDRIAL"/>
    <property type="match status" value="1"/>
</dbReference>
<reference evidence="3 4" key="1">
    <citation type="submission" date="2017-06" db="EMBL/GenBank/DDBJ databases">
        <title>A platform for efficient transgenesis in Macrostomum lignano, a flatworm model organism for stem cell research.</title>
        <authorList>
            <person name="Berezikov E."/>
        </authorList>
    </citation>
    <scope>NUCLEOTIDE SEQUENCE [LARGE SCALE GENOMIC DNA]</scope>
    <source>
        <strain evidence="3">DV1</strain>
        <tissue evidence="3">Whole organism</tissue>
    </source>
</reference>
<name>A0A267E7M0_9PLAT</name>
<feature type="non-terminal residue" evidence="3">
    <location>
        <position position="1"/>
    </location>
</feature>
<evidence type="ECO:0000313" key="3">
    <source>
        <dbReference type="EMBL" id="PAA56884.1"/>
    </source>
</evidence>
<dbReference type="OrthoDB" id="19690at2759"/>
<dbReference type="GO" id="GO:0045454">
    <property type="term" value="P:cell redox homeostasis"/>
    <property type="evidence" value="ECO:0007669"/>
    <property type="project" value="TreeGrafter"/>
</dbReference>
<dbReference type="InterPro" id="IPR017937">
    <property type="entry name" value="Thioredoxin_CS"/>
</dbReference>
<dbReference type="CDD" id="cd02947">
    <property type="entry name" value="TRX_family"/>
    <property type="match status" value="1"/>
</dbReference>
<protein>
    <recommendedName>
        <fullName evidence="2">Thioredoxin domain-containing protein</fullName>
    </recommendedName>
</protein>
<dbReference type="Pfam" id="PF00085">
    <property type="entry name" value="Thioredoxin"/>
    <property type="match status" value="1"/>
</dbReference>
<sequence>FISLKMSITSFSFLPRGLHKMGNGSVLSRMFSGLMRPKNVRISATIGEAPRSALSLQSHSSVTMLPACQLQPLLPATFSNQIRCLTAGSDNGNIVAIQDLEDFDKRVRNAADSVALVQFHATWCAPCKLLKPRLEKAVKPRPKLLLATVDVDDVPDLAEEFRVASVPMVLAMRSGRVVDSFVGLKEPEALQDFVDGFAEKQGL</sequence>
<comment type="similarity">
    <text evidence="1">Belongs to the thioredoxin family.</text>
</comment>
<keyword evidence="4" id="KW-1185">Reference proteome</keyword>
<dbReference type="STRING" id="282301.A0A267E7M0"/>
<evidence type="ECO:0000256" key="1">
    <source>
        <dbReference type="ARBA" id="ARBA00008987"/>
    </source>
</evidence>
<dbReference type="SUPFAM" id="SSF52833">
    <property type="entry name" value="Thioredoxin-like"/>
    <property type="match status" value="1"/>
</dbReference>
<dbReference type="InterPro" id="IPR013766">
    <property type="entry name" value="Thioredoxin_domain"/>
</dbReference>
<dbReference type="AlphaFoldDB" id="A0A267E7M0"/>
<dbReference type="Proteomes" id="UP000215902">
    <property type="component" value="Unassembled WGS sequence"/>
</dbReference>
<dbReference type="PROSITE" id="PS00194">
    <property type="entry name" value="THIOREDOXIN_1"/>
    <property type="match status" value="1"/>
</dbReference>
<dbReference type="InterPro" id="IPR036249">
    <property type="entry name" value="Thioredoxin-like_sf"/>
</dbReference>